<keyword evidence="2" id="KW-1185">Reference proteome</keyword>
<sequence length="74" mass="8039">MRARTSGKSVLDTLAALCTETEERIKRIRETLAPTPETQSVFTAFMIFPADPIPVQSVCPGYASTSLIRTTGHA</sequence>
<name>A0ACC1SQN3_9APHY</name>
<dbReference type="EMBL" id="JANHOG010001088">
    <property type="protein sequence ID" value="KAJ3544487.1"/>
    <property type="molecule type" value="Genomic_DNA"/>
</dbReference>
<evidence type="ECO:0000313" key="1">
    <source>
        <dbReference type="EMBL" id="KAJ3544487.1"/>
    </source>
</evidence>
<gene>
    <name evidence="1" type="ORF">NM688_g5735</name>
</gene>
<evidence type="ECO:0000313" key="2">
    <source>
        <dbReference type="Proteomes" id="UP001148662"/>
    </source>
</evidence>
<reference evidence="1" key="1">
    <citation type="submission" date="2022-07" db="EMBL/GenBank/DDBJ databases">
        <title>Genome Sequence of Phlebia brevispora.</title>
        <authorList>
            <person name="Buettner E."/>
        </authorList>
    </citation>
    <scope>NUCLEOTIDE SEQUENCE</scope>
    <source>
        <strain evidence="1">MPL23</strain>
    </source>
</reference>
<comment type="caution">
    <text evidence="1">The sequence shown here is derived from an EMBL/GenBank/DDBJ whole genome shotgun (WGS) entry which is preliminary data.</text>
</comment>
<dbReference type="Proteomes" id="UP001148662">
    <property type="component" value="Unassembled WGS sequence"/>
</dbReference>
<accession>A0ACC1SQN3</accession>
<organism evidence="1 2">
    <name type="scientific">Phlebia brevispora</name>
    <dbReference type="NCBI Taxonomy" id="194682"/>
    <lineage>
        <taxon>Eukaryota</taxon>
        <taxon>Fungi</taxon>
        <taxon>Dikarya</taxon>
        <taxon>Basidiomycota</taxon>
        <taxon>Agaricomycotina</taxon>
        <taxon>Agaricomycetes</taxon>
        <taxon>Polyporales</taxon>
        <taxon>Meruliaceae</taxon>
        <taxon>Phlebia</taxon>
    </lineage>
</organism>
<protein>
    <submittedName>
        <fullName evidence="1">Uncharacterized protein</fullName>
    </submittedName>
</protein>
<proteinExistence type="predicted"/>